<sequence length="180" mass="20823">MQILIIVRNECCRDTQRASGSAIVEHNTFRFLRNMFGKMDVRPNGIRVALDTGGRQINRRLTPSACLDIRCVYEFLHTFVRDTNPERARFRNQTGLNLQPIIYDPLQAITNVYMYNQMTMFSGRTKVQISFVFRVSTRLPQNVGFVDCVFIPPTSISLECPVSPKATIPRRSRFPECWIE</sequence>
<organism evidence="1 2">
    <name type="scientific">Romanomermis culicivorax</name>
    <name type="common">Nematode worm</name>
    <dbReference type="NCBI Taxonomy" id="13658"/>
    <lineage>
        <taxon>Eukaryota</taxon>
        <taxon>Metazoa</taxon>
        <taxon>Ecdysozoa</taxon>
        <taxon>Nematoda</taxon>
        <taxon>Enoplea</taxon>
        <taxon>Dorylaimia</taxon>
        <taxon>Mermithida</taxon>
        <taxon>Mermithoidea</taxon>
        <taxon>Mermithidae</taxon>
        <taxon>Romanomermis</taxon>
    </lineage>
</organism>
<keyword evidence="1" id="KW-1185">Reference proteome</keyword>
<name>A0A915J8W8_ROMCU</name>
<accession>A0A915J8W8</accession>
<dbReference type="AlphaFoldDB" id="A0A915J8W8"/>
<proteinExistence type="predicted"/>
<dbReference type="WBParaSite" id="nRc.2.0.1.t22918-RA">
    <property type="protein sequence ID" value="nRc.2.0.1.t22918-RA"/>
    <property type="gene ID" value="nRc.2.0.1.g22918"/>
</dbReference>
<reference evidence="2" key="1">
    <citation type="submission" date="2022-11" db="UniProtKB">
        <authorList>
            <consortium name="WormBaseParasite"/>
        </authorList>
    </citation>
    <scope>IDENTIFICATION</scope>
</reference>
<dbReference type="Proteomes" id="UP000887565">
    <property type="component" value="Unplaced"/>
</dbReference>
<evidence type="ECO:0000313" key="2">
    <source>
        <dbReference type="WBParaSite" id="nRc.2.0.1.t22918-RA"/>
    </source>
</evidence>
<evidence type="ECO:0000313" key="1">
    <source>
        <dbReference type="Proteomes" id="UP000887565"/>
    </source>
</evidence>
<protein>
    <submittedName>
        <fullName evidence="2">Uncharacterized protein</fullName>
    </submittedName>
</protein>